<dbReference type="EMBL" id="CAJPVJ010038781">
    <property type="protein sequence ID" value="CAG2181629.1"/>
    <property type="molecule type" value="Genomic_DNA"/>
</dbReference>
<dbReference type="Proteomes" id="UP000728032">
    <property type="component" value="Unassembled WGS sequence"/>
</dbReference>
<dbReference type="EMBL" id="OC953606">
    <property type="protein sequence ID" value="CAD7664492.1"/>
    <property type="molecule type" value="Genomic_DNA"/>
</dbReference>
<dbReference type="AlphaFoldDB" id="A0A7R9MQ70"/>
<reference evidence="2" key="1">
    <citation type="submission" date="2020-11" db="EMBL/GenBank/DDBJ databases">
        <authorList>
            <person name="Tran Van P."/>
        </authorList>
    </citation>
    <scope>NUCLEOTIDE SEQUENCE</scope>
</reference>
<evidence type="ECO:0000313" key="2">
    <source>
        <dbReference type="EMBL" id="CAD7664492.1"/>
    </source>
</evidence>
<gene>
    <name evidence="2" type="ORF">ONB1V03_LOCUS21050</name>
</gene>
<keyword evidence="3" id="KW-1185">Reference proteome</keyword>
<dbReference type="OrthoDB" id="5877502at2759"/>
<protein>
    <submittedName>
        <fullName evidence="2">Uncharacterized protein</fullName>
    </submittedName>
</protein>
<name>A0A7R9MQ70_9ACAR</name>
<feature type="compositionally biased region" description="Pro residues" evidence="1">
    <location>
        <begin position="60"/>
        <end position="82"/>
    </location>
</feature>
<evidence type="ECO:0000256" key="1">
    <source>
        <dbReference type="SAM" id="MobiDB-lite"/>
    </source>
</evidence>
<evidence type="ECO:0000313" key="3">
    <source>
        <dbReference type="Proteomes" id="UP000728032"/>
    </source>
</evidence>
<accession>A0A7R9MQ70</accession>
<organism evidence="2">
    <name type="scientific">Oppiella nova</name>
    <dbReference type="NCBI Taxonomy" id="334625"/>
    <lineage>
        <taxon>Eukaryota</taxon>
        <taxon>Metazoa</taxon>
        <taxon>Ecdysozoa</taxon>
        <taxon>Arthropoda</taxon>
        <taxon>Chelicerata</taxon>
        <taxon>Arachnida</taxon>
        <taxon>Acari</taxon>
        <taxon>Acariformes</taxon>
        <taxon>Sarcoptiformes</taxon>
        <taxon>Oribatida</taxon>
        <taxon>Brachypylina</taxon>
        <taxon>Oppioidea</taxon>
        <taxon>Oppiidae</taxon>
        <taxon>Oppiella</taxon>
    </lineage>
</organism>
<sequence length="159" mass="18762">MFSHIKSFKHRKNILKEYNYDIIDLSEIDMEISLRNIQEKHGISCIKTCDRYTRLKECPEPVPEPTPTPYPNPEPKPSPTPQIPLVEIKDNDSDVSESPKDNAFIREDILLPDFESHKIIKTYESDGKDIYYCCYCDLYYHSFKDIKHHIRFDAIHTKV</sequence>
<proteinExistence type="predicted"/>
<feature type="region of interest" description="Disordered" evidence="1">
    <location>
        <begin position="58"/>
        <end position="84"/>
    </location>
</feature>